<protein>
    <submittedName>
        <fullName evidence="1">Uncharacterized protein</fullName>
    </submittedName>
</protein>
<name>A0A3G3K485_9BACL</name>
<dbReference type="Proteomes" id="UP000269097">
    <property type="component" value="Chromosome"/>
</dbReference>
<dbReference type="EMBL" id="CP033433">
    <property type="protein sequence ID" value="AYQ74971.1"/>
    <property type="molecule type" value="Genomic_DNA"/>
</dbReference>
<reference evidence="1 2" key="1">
    <citation type="submission" date="2018-10" db="EMBL/GenBank/DDBJ databases">
        <title>Genome Sequence of Cohnella sp.</title>
        <authorList>
            <person name="Srinivasan S."/>
            <person name="Kim M.K."/>
        </authorList>
    </citation>
    <scope>NUCLEOTIDE SEQUENCE [LARGE SCALE GENOMIC DNA]</scope>
    <source>
        <strain evidence="1 2">18JY8-7</strain>
    </source>
</reference>
<dbReference type="AlphaFoldDB" id="A0A3G3K485"/>
<dbReference type="RefSeq" id="WP_123043051.1">
    <property type="nucleotide sequence ID" value="NZ_CP033433.1"/>
</dbReference>
<dbReference type="KEGG" id="coh:EAV92_21885"/>
<organism evidence="1 2">
    <name type="scientific">Cohnella candidum</name>
    <dbReference type="NCBI Taxonomy" id="2674991"/>
    <lineage>
        <taxon>Bacteria</taxon>
        <taxon>Bacillati</taxon>
        <taxon>Bacillota</taxon>
        <taxon>Bacilli</taxon>
        <taxon>Bacillales</taxon>
        <taxon>Paenibacillaceae</taxon>
        <taxon>Cohnella</taxon>
    </lineage>
</organism>
<evidence type="ECO:0000313" key="1">
    <source>
        <dbReference type="EMBL" id="AYQ74971.1"/>
    </source>
</evidence>
<evidence type="ECO:0000313" key="2">
    <source>
        <dbReference type="Proteomes" id="UP000269097"/>
    </source>
</evidence>
<proteinExistence type="predicted"/>
<sequence length="108" mass="11954">MKFGYKIAAMTMAIVLVTVLGLLGFAYQSQRTILQNQMETQSASVADQLGSDFASSNATLTILKQSLKTDYLKLAKAVREDLRYIDITQPNLQSLAERLGIAEIHIMD</sequence>
<keyword evidence="2" id="KW-1185">Reference proteome</keyword>
<accession>A0A3G3K485</accession>
<gene>
    <name evidence="1" type="ORF">EAV92_21885</name>
</gene>